<keyword evidence="3" id="KW-0813">Transport</keyword>
<protein>
    <submittedName>
        <fullName evidence="18">Sugar transporter</fullName>
    </submittedName>
</protein>
<sequence length="260" mass="29035">MRQLVANSIIFIIIVCTFSCSSYRKVPYFQNIDRTTTTSEAIDNQSSVLIQSGDILGINVSSLNPEASAVFNYNLSRVNGNNYDNSPGNPVYGYLVDQQGTIQLPLVGAMTVAGLEPAQIRTRLRQQLLAYLREPVVNIRLLNFRISVLGDVAKPDVYVVNNERITLLQALSLAGDLTITAQRTNVLLIREQNGQRQYISIDLTSKVLFTSPYYYLKNNDVLYVQPDKAKYAPVDRGYRNLSLVLSALSIIAIVFATVYR</sequence>
<keyword evidence="10" id="KW-0626">Porin</keyword>
<dbReference type="Proteomes" id="UP000177506">
    <property type="component" value="Unassembled WGS sequence"/>
</dbReference>
<evidence type="ECO:0000313" key="19">
    <source>
        <dbReference type="Proteomes" id="UP000177506"/>
    </source>
</evidence>
<evidence type="ECO:0000256" key="2">
    <source>
        <dbReference type="ARBA" id="ARBA00009450"/>
    </source>
</evidence>
<evidence type="ECO:0000256" key="3">
    <source>
        <dbReference type="ARBA" id="ARBA00022448"/>
    </source>
</evidence>
<dbReference type="OrthoDB" id="662756at2"/>
<dbReference type="PANTHER" id="PTHR33619">
    <property type="entry name" value="POLYSACCHARIDE EXPORT PROTEIN GFCE-RELATED"/>
    <property type="match status" value="1"/>
</dbReference>
<evidence type="ECO:0000256" key="10">
    <source>
        <dbReference type="ARBA" id="ARBA00023114"/>
    </source>
</evidence>
<dbReference type="EMBL" id="MDZA01000022">
    <property type="protein sequence ID" value="OGX91924.1"/>
    <property type="molecule type" value="Genomic_DNA"/>
</dbReference>
<keyword evidence="8" id="KW-0625">Polysaccharide transport</keyword>
<dbReference type="AlphaFoldDB" id="A0A1G1TM18"/>
<feature type="domain" description="Polysaccharide export protein N-terminal" evidence="16">
    <location>
        <begin position="45"/>
        <end position="141"/>
    </location>
</feature>
<organism evidence="18 19">
    <name type="scientific">Hymenobacter coccineus</name>
    <dbReference type="NCBI Taxonomy" id="1908235"/>
    <lineage>
        <taxon>Bacteria</taxon>
        <taxon>Pseudomonadati</taxon>
        <taxon>Bacteroidota</taxon>
        <taxon>Cytophagia</taxon>
        <taxon>Cytophagales</taxon>
        <taxon>Hymenobacteraceae</taxon>
        <taxon>Hymenobacter</taxon>
    </lineage>
</organism>
<feature type="transmembrane region" description="Helical" evidence="15">
    <location>
        <begin position="240"/>
        <end position="259"/>
    </location>
</feature>
<feature type="domain" description="SLBB" evidence="17">
    <location>
        <begin position="145"/>
        <end position="224"/>
    </location>
</feature>
<dbReference type="InterPro" id="IPR054765">
    <property type="entry name" value="SLBB_dom"/>
</dbReference>
<evidence type="ECO:0000256" key="8">
    <source>
        <dbReference type="ARBA" id="ARBA00023047"/>
    </source>
</evidence>
<dbReference type="InterPro" id="IPR003715">
    <property type="entry name" value="Poly_export_N"/>
</dbReference>
<dbReference type="GO" id="GO:0046930">
    <property type="term" value="C:pore complex"/>
    <property type="evidence" value="ECO:0007669"/>
    <property type="project" value="UniProtKB-KW"/>
</dbReference>
<keyword evidence="4" id="KW-1134">Transmembrane beta strand</keyword>
<evidence type="ECO:0000259" key="16">
    <source>
        <dbReference type="Pfam" id="PF02563"/>
    </source>
</evidence>
<comment type="similarity">
    <text evidence="2">Belongs to the BexD/CtrA/VexA family.</text>
</comment>
<feature type="transmembrane region" description="Helical" evidence="15">
    <location>
        <begin position="6"/>
        <end position="24"/>
    </location>
</feature>
<dbReference type="Gene3D" id="3.30.1950.10">
    <property type="entry name" value="wza like domain"/>
    <property type="match status" value="1"/>
</dbReference>
<keyword evidence="7" id="KW-0732">Signal</keyword>
<evidence type="ECO:0000256" key="6">
    <source>
        <dbReference type="ARBA" id="ARBA00022692"/>
    </source>
</evidence>
<keyword evidence="19" id="KW-1185">Reference proteome</keyword>
<evidence type="ECO:0000256" key="11">
    <source>
        <dbReference type="ARBA" id="ARBA00023136"/>
    </source>
</evidence>
<evidence type="ECO:0000259" key="17">
    <source>
        <dbReference type="Pfam" id="PF22461"/>
    </source>
</evidence>
<evidence type="ECO:0000256" key="15">
    <source>
        <dbReference type="SAM" id="Phobius"/>
    </source>
</evidence>
<gene>
    <name evidence="18" type="ORF">BEN49_03800</name>
</gene>
<evidence type="ECO:0000256" key="13">
    <source>
        <dbReference type="ARBA" id="ARBA00023237"/>
    </source>
</evidence>
<proteinExistence type="inferred from homology"/>
<keyword evidence="9" id="KW-0406">Ion transport</keyword>
<dbReference type="GO" id="GO:0006811">
    <property type="term" value="P:monoatomic ion transport"/>
    <property type="evidence" value="ECO:0007669"/>
    <property type="project" value="UniProtKB-KW"/>
</dbReference>
<dbReference type="GO" id="GO:0015288">
    <property type="term" value="F:porin activity"/>
    <property type="evidence" value="ECO:0007669"/>
    <property type="project" value="UniProtKB-KW"/>
</dbReference>
<accession>A0A1G1TM18</accession>
<dbReference type="GO" id="GO:0015159">
    <property type="term" value="F:polysaccharide transmembrane transporter activity"/>
    <property type="evidence" value="ECO:0007669"/>
    <property type="project" value="InterPro"/>
</dbReference>
<keyword evidence="13" id="KW-0998">Cell outer membrane</keyword>
<reference evidence="18 19" key="1">
    <citation type="submission" date="2016-08" db="EMBL/GenBank/DDBJ databases">
        <title>Hymenobacter coccineus sp. nov., Hymenobacter lapidarius sp. nov. and Hymenobacter glacialis sp. nov., isolated from Antarctic soil.</title>
        <authorList>
            <person name="Sedlacek I."/>
            <person name="Kralova S."/>
            <person name="Kyrova K."/>
            <person name="Maslanova I."/>
            <person name="Stankova E."/>
            <person name="Vrbovska V."/>
            <person name="Nemec M."/>
            <person name="Bartak M."/>
            <person name="Svec P."/>
            <person name="Busse H.-J."/>
            <person name="Pantucek R."/>
        </authorList>
    </citation>
    <scope>NUCLEOTIDE SEQUENCE [LARGE SCALE GENOMIC DNA]</scope>
    <source>
        <strain evidence="18 19">CCM 8649</strain>
    </source>
</reference>
<keyword evidence="15" id="KW-1133">Transmembrane helix</keyword>
<evidence type="ECO:0000256" key="9">
    <source>
        <dbReference type="ARBA" id="ARBA00023065"/>
    </source>
</evidence>
<dbReference type="Pfam" id="PF02563">
    <property type="entry name" value="Poly_export"/>
    <property type="match status" value="1"/>
</dbReference>
<evidence type="ECO:0000256" key="12">
    <source>
        <dbReference type="ARBA" id="ARBA00023139"/>
    </source>
</evidence>
<evidence type="ECO:0000256" key="4">
    <source>
        <dbReference type="ARBA" id="ARBA00022452"/>
    </source>
</evidence>
<keyword evidence="11 15" id="KW-0472">Membrane</keyword>
<evidence type="ECO:0000256" key="14">
    <source>
        <dbReference type="ARBA" id="ARBA00023288"/>
    </source>
</evidence>
<evidence type="ECO:0000256" key="5">
    <source>
        <dbReference type="ARBA" id="ARBA00022597"/>
    </source>
</evidence>
<comment type="subcellular location">
    <subcellularLocation>
        <location evidence="1">Cell outer membrane</location>
        <topology evidence="1">Multi-pass membrane protein</topology>
    </subcellularLocation>
</comment>
<keyword evidence="12" id="KW-0564">Palmitate</keyword>
<dbReference type="GO" id="GO:0009279">
    <property type="term" value="C:cell outer membrane"/>
    <property type="evidence" value="ECO:0007669"/>
    <property type="project" value="UniProtKB-SubCell"/>
</dbReference>
<keyword evidence="14" id="KW-0449">Lipoprotein</keyword>
<dbReference type="InterPro" id="IPR049712">
    <property type="entry name" value="Poly_export"/>
</dbReference>
<name>A0A1G1TM18_9BACT</name>
<keyword evidence="6 15" id="KW-0812">Transmembrane</keyword>
<evidence type="ECO:0000313" key="18">
    <source>
        <dbReference type="EMBL" id="OGX91924.1"/>
    </source>
</evidence>
<evidence type="ECO:0000256" key="1">
    <source>
        <dbReference type="ARBA" id="ARBA00004571"/>
    </source>
</evidence>
<keyword evidence="5 18" id="KW-0762">Sugar transport</keyword>
<evidence type="ECO:0000256" key="7">
    <source>
        <dbReference type="ARBA" id="ARBA00022729"/>
    </source>
</evidence>
<dbReference type="PANTHER" id="PTHR33619:SF3">
    <property type="entry name" value="POLYSACCHARIDE EXPORT PROTEIN GFCE-RELATED"/>
    <property type="match status" value="1"/>
</dbReference>
<dbReference type="Pfam" id="PF22461">
    <property type="entry name" value="SLBB_2"/>
    <property type="match status" value="1"/>
</dbReference>
<comment type="caution">
    <text evidence="18">The sequence shown here is derived from an EMBL/GenBank/DDBJ whole genome shotgun (WGS) entry which is preliminary data.</text>
</comment>